<evidence type="ECO:0000256" key="1">
    <source>
        <dbReference type="ARBA" id="ARBA00022801"/>
    </source>
</evidence>
<feature type="active site" description="Acyl-thioester intermediate" evidence="2">
    <location>
        <position position="213"/>
    </location>
</feature>
<dbReference type="Pfam" id="PF04203">
    <property type="entry name" value="Sortase"/>
    <property type="match status" value="1"/>
</dbReference>
<feature type="active site" description="Proton donor/acceptor" evidence="2">
    <location>
        <position position="151"/>
    </location>
</feature>
<dbReference type="Gene3D" id="2.40.260.10">
    <property type="entry name" value="Sortase"/>
    <property type="match status" value="1"/>
</dbReference>
<dbReference type="InterPro" id="IPR005754">
    <property type="entry name" value="Sortase"/>
</dbReference>
<dbReference type="EMBL" id="UGYZ01000002">
    <property type="protein sequence ID" value="SUI99265.1"/>
    <property type="molecule type" value="Genomic_DNA"/>
</dbReference>
<keyword evidence="1" id="KW-0378">Hydrolase</keyword>
<dbReference type="Proteomes" id="UP000254519">
    <property type="component" value="Unassembled WGS sequence"/>
</dbReference>
<evidence type="ECO:0000256" key="2">
    <source>
        <dbReference type="PIRSR" id="PIRSR605754-1"/>
    </source>
</evidence>
<protein>
    <submittedName>
        <fullName evidence="3">Sortase (Surface protein transpeptidase)</fullName>
    </submittedName>
</protein>
<evidence type="ECO:0000313" key="3">
    <source>
        <dbReference type="EMBL" id="SUI99265.1"/>
    </source>
</evidence>
<sequence>MKKNSTILIVFLLGAAILLYPHVAQFINSQKQKKQVETFLGDFRHLEVSNEKVKVDGIIEEANRCNEELYDASSEFYDPFLDDEGKLKHLQQCLELPEGDMFAAIEIPKLKLVIPLYLGATQEILNKGVGQVEGSSIPVGGQNTHTVLAGHRGMGTKAMFRDIDQLFSGDVFYVHTMKETLTYKVYKQKVIYPYETDSLEIEQGKDLATLLTCHPYRHNYQRLLIQGERIE</sequence>
<reference evidence="3 4" key="1">
    <citation type="submission" date="2018-06" db="EMBL/GenBank/DDBJ databases">
        <authorList>
            <consortium name="Pathogen Informatics"/>
            <person name="Doyle S."/>
        </authorList>
    </citation>
    <scope>NUCLEOTIDE SEQUENCE [LARGE SCALE GENOMIC DNA]</scope>
    <source>
        <strain evidence="4">ATCC 11859 / DSM 33 / NCIB 8841 / NCTC 4822</strain>
    </source>
</reference>
<evidence type="ECO:0000313" key="4">
    <source>
        <dbReference type="Proteomes" id="UP000254519"/>
    </source>
</evidence>
<dbReference type="OrthoDB" id="165822at2"/>
<dbReference type="NCBIfam" id="NF033745">
    <property type="entry name" value="class_C_sortase"/>
    <property type="match status" value="1"/>
</dbReference>
<dbReference type="AlphaFoldDB" id="A0A380BD25"/>
<dbReference type="InterPro" id="IPR042002">
    <property type="entry name" value="Sortase_C"/>
</dbReference>
<keyword evidence="4" id="KW-1185">Reference proteome</keyword>
<proteinExistence type="predicted"/>
<dbReference type="GO" id="GO:0016787">
    <property type="term" value="F:hydrolase activity"/>
    <property type="evidence" value="ECO:0007669"/>
    <property type="project" value="UniProtKB-KW"/>
</dbReference>
<dbReference type="SUPFAM" id="SSF63817">
    <property type="entry name" value="Sortase"/>
    <property type="match status" value="1"/>
</dbReference>
<name>A0A380BD25_SPOPA</name>
<dbReference type="NCBIfam" id="TIGR01076">
    <property type="entry name" value="sortase_fam"/>
    <property type="match status" value="1"/>
</dbReference>
<accession>A0A380BD25</accession>
<dbReference type="CDD" id="cd05827">
    <property type="entry name" value="Sortase_C"/>
    <property type="match status" value="1"/>
</dbReference>
<gene>
    <name evidence="3" type="ORF">NCTC4822_00537</name>
</gene>
<organism evidence="3 4">
    <name type="scientific">Sporosarcina pasteurii</name>
    <name type="common">Bacillus pasteurii</name>
    <dbReference type="NCBI Taxonomy" id="1474"/>
    <lineage>
        <taxon>Bacteria</taxon>
        <taxon>Bacillati</taxon>
        <taxon>Bacillota</taxon>
        <taxon>Bacilli</taxon>
        <taxon>Bacillales</taxon>
        <taxon>Caryophanaceae</taxon>
        <taxon>Sporosarcina</taxon>
    </lineage>
</organism>
<dbReference type="RefSeq" id="WP_115360020.1">
    <property type="nucleotide sequence ID" value="NZ_CP038012.1"/>
</dbReference>
<dbReference type="InterPro" id="IPR023365">
    <property type="entry name" value="Sortase_dom-sf"/>
</dbReference>